<protein>
    <submittedName>
        <fullName evidence="1">Uncharacterized protein</fullName>
    </submittedName>
</protein>
<dbReference type="EMBL" id="CM031830">
    <property type="protein sequence ID" value="KAG6709906.1"/>
    <property type="molecule type" value="Genomic_DNA"/>
</dbReference>
<proteinExistence type="predicted"/>
<comment type="caution">
    <text evidence="1">The sequence shown here is derived from an EMBL/GenBank/DDBJ whole genome shotgun (WGS) entry which is preliminary data.</text>
</comment>
<dbReference type="EMBL" id="CM031830">
    <property type="protein sequence ID" value="KAG6709907.1"/>
    <property type="molecule type" value="Genomic_DNA"/>
</dbReference>
<sequence>MEGIVKSSQQVGIGESHVQKCDNEFPPHEAIVMKLFYSEPTTSRCTWSTYHF</sequence>
<gene>
    <name evidence="1" type="ORF">I3842_06G155500</name>
</gene>
<evidence type="ECO:0000313" key="2">
    <source>
        <dbReference type="Proteomes" id="UP000811246"/>
    </source>
</evidence>
<dbReference type="Proteomes" id="UP000811246">
    <property type="component" value="Chromosome 6"/>
</dbReference>
<evidence type="ECO:0000313" key="1">
    <source>
        <dbReference type="EMBL" id="KAG6709907.1"/>
    </source>
</evidence>
<reference evidence="1" key="1">
    <citation type="submission" date="2021-01" db="EMBL/GenBank/DDBJ databases">
        <authorList>
            <person name="Lovell J.T."/>
            <person name="Bentley N."/>
            <person name="Bhattarai G."/>
            <person name="Jenkins J.W."/>
            <person name="Sreedasyam A."/>
            <person name="Alarcon Y."/>
            <person name="Bock C."/>
            <person name="Boston L."/>
            <person name="Carlson J."/>
            <person name="Cervantes K."/>
            <person name="Clermont K."/>
            <person name="Krom N."/>
            <person name="Kubenka K."/>
            <person name="Mamidi S."/>
            <person name="Mattison C."/>
            <person name="Monteros M."/>
            <person name="Pisani C."/>
            <person name="Plott C."/>
            <person name="Rajasekar S."/>
            <person name="Rhein H.S."/>
            <person name="Rohla C."/>
            <person name="Song M."/>
            <person name="Hilaire R.S."/>
            <person name="Shu S."/>
            <person name="Wells L."/>
            <person name="Wang X."/>
            <person name="Webber J."/>
            <person name="Heerema R.J."/>
            <person name="Klein P."/>
            <person name="Conner P."/>
            <person name="Grauke L."/>
            <person name="Grimwood J."/>
            <person name="Schmutz J."/>
            <person name="Randall J.J."/>
        </authorList>
    </citation>
    <scope>NUCLEOTIDE SEQUENCE</scope>
    <source>
        <tissue evidence="1">Leaf</tissue>
    </source>
</reference>
<name>A0A922EYL3_CARIL</name>
<accession>A0A922EYL3</accession>
<dbReference type="AlphaFoldDB" id="A0A922EYL3"/>
<organism evidence="1 2">
    <name type="scientific">Carya illinoinensis</name>
    <name type="common">Pecan</name>
    <dbReference type="NCBI Taxonomy" id="32201"/>
    <lineage>
        <taxon>Eukaryota</taxon>
        <taxon>Viridiplantae</taxon>
        <taxon>Streptophyta</taxon>
        <taxon>Embryophyta</taxon>
        <taxon>Tracheophyta</taxon>
        <taxon>Spermatophyta</taxon>
        <taxon>Magnoliopsida</taxon>
        <taxon>eudicotyledons</taxon>
        <taxon>Gunneridae</taxon>
        <taxon>Pentapetalae</taxon>
        <taxon>rosids</taxon>
        <taxon>fabids</taxon>
        <taxon>Fagales</taxon>
        <taxon>Juglandaceae</taxon>
        <taxon>Carya</taxon>
    </lineage>
</organism>